<organism evidence="2 3">
    <name type="scientific">Frigoriglobus tundricola</name>
    <dbReference type="NCBI Taxonomy" id="2774151"/>
    <lineage>
        <taxon>Bacteria</taxon>
        <taxon>Pseudomonadati</taxon>
        <taxon>Planctomycetota</taxon>
        <taxon>Planctomycetia</taxon>
        <taxon>Gemmatales</taxon>
        <taxon>Gemmataceae</taxon>
        <taxon>Frigoriglobus</taxon>
    </lineage>
</organism>
<dbReference type="GO" id="GO:0016740">
    <property type="term" value="F:transferase activity"/>
    <property type="evidence" value="ECO:0007669"/>
    <property type="project" value="UniProtKB-KW"/>
</dbReference>
<dbReference type="InterPro" id="IPR001173">
    <property type="entry name" value="Glyco_trans_2-like"/>
</dbReference>
<protein>
    <submittedName>
        <fullName evidence="2">GT2 family glycosyltransferase</fullName>
    </submittedName>
</protein>
<dbReference type="Proteomes" id="UP000503447">
    <property type="component" value="Chromosome"/>
</dbReference>
<gene>
    <name evidence="2" type="ORF">FTUN_5868</name>
</gene>
<reference evidence="3" key="1">
    <citation type="submission" date="2020-05" db="EMBL/GenBank/DDBJ databases">
        <title>Frigoriglobus tundricola gen. nov., sp. nov., a psychrotolerant cellulolytic planctomycete of the family Gemmataceae with two divergent copies of 16S rRNA gene.</title>
        <authorList>
            <person name="Kulichevskaya I.S."/>
            <person name="Ivanova A.A."/>
            <person name="Naumoff D.G."/>
            <person name="Beletsky A.V."/>
            <person name="Rijpstra W.I.C."/>
            <person name="Sinninghe Damste J.S."/>
            <person name="Mardanov A.V."/>
            <person name="Ravin N.V."/>
            <person name="Dedysh S.N."/>
        </authorList>
    </citation>
    <scope>NUCLEOTIDE SEQUENCE [LARGE SCALE GENOMIC DNA]</scope>
    <source>
        <strain evidence="3">PL17</strain>
    </source>
</reference>
<evidence type="ECO:0000259" key="1">
    <source>
        <dbReference type="Pfam" id="PF00535"/>
    </source>
</evidence>
<name>A0A6M5YXS2_9BACT</name>
<dbReference type="EMBL" id="CP053452">
    <property type="protein sequence ID" value="QJW98280.1"/>
    <property type="molecule type" value="Genomic_DNA"/>
</dbReference>
<dbReference type="AlphaFoldDB" id="A0A6M5YXS2"/>
<proteinExistence type="predicted"/>
<dbReference type="PANTHER" id="PTHR10859">
    <property type="entry name" value="GLYCOSYL TRANSFERASE"/>
    <property type="match status" value="1"/>
</dbReference>
<dbReference type="GO" id="GO:0006487">
    <property type="term" value="P:protein N-linked glycosylation"/>
    <property type="evidence" value="ECO:0007669"/>
    <property type="project" value="TreeGrafter"/>
</dbReference>
<keyword evidence="2" id="KW-0808">Transferase</keyword>
<dbReference type="KEGG" id="ftj:FTUN_5868"/>
<dbReference type="RefSeq" id="WP_171473500.1">
    <property type="nucleotide sequence ID" value="NZ_CP053452.2"/>
</dbReference>
<dbReference type="PANTHER" id="PTHR10859:SF91">
    <property type="entry name" value="DOLICHYL-PHOSPHATE BETA-GLUCOSYLTRANSFERASE"/>
    <property type="match status" value="1"/>
</dbReference>
<evidence type="ECO:0000313" key="2">
    <source>
        <dbReference type="EMBL" id="QJW98280.1"/>
    </source>
</evidence>
<sequence>MYSLILPAYNPGPDVERTWHAVARFVAERAARGTEWEAVFVLDGCTDGTEGRLAALAADADSPLRVLSYPNNRGKGYAVRSGLMAARGRYRVFTDVDLAYSFDDVNRVADALAAGAEVAIASREHPDSRVQIPPALLGYTFRRRLQSRLFGAAVRCLLPLPYLDTQAGLKGMTAAVAERVVPELRCDGFGFDCEFLTACARAAIAVTETPVCVRYADRASTTGAGAGLRMLREVWRVRRSWRNRVLPPLPAPARVPAPVHSAAAGPVVQKAA</sequence>
<accession>A0A6M5YXS2</accession>
<dbReference type="SUPFAM" id="SSF53448">
    <property type="entry name" value="Nucleotide-diphospho-sugar transferases"/>
    <property type="match status" value="1"/>
</dbReference>
<dbReference type="InterPro" id="IPR029044">
    <property type="entry name" value="Nucleotide-diphossugar_trans"/>
</dbReference>
<dbReference type="Pfam" id="PF00535">
    <property type="entry name" value="Glycos_transf_2"/>
    <property type="match status" value="1"/>
</dbReference>
<evidence type="ECO:0000313" key="3">
    <source>
        <dbReference type="Proteomes" id="UP000503447"/>
    </source>
</evidence>
<dbReference type="Gene3D" id="3.90.550.10">
    <property type="entry name" value="Spore Coat Polysaccharide Biosynthesis Protein SpsA, Chain A"/>
    <property type="match status" value="1"/>
</dbReference>
<keyword evidence="3" id="KW-1185">Reference proteome</keyword>
<feature type="domain" description="Glycosyltransferase 2-like" evidence="1">
    <location>
        <begin position="3"/>
        <end position="128"/>
    </location>
</feature>